<dbReference type="OMA" id="YGMSDTN"/>
<dbReference type="VEuPathDB" id="FungiDB:SAPIO_CDS1384"/>
<evidence type="ECO:0000313" key="3">
    <source>
        <dbReference type="Proteomes" id="UP000028545"/>
    </source>
</evidence>
<dbReference type="AlphaFoldDB" id="A0A084GF74"/>
<evidence type="ECO:0000313" key="2">
    <source>
        <dbReference type="EMBL" id="KEZ45986.1"/>
    </source>
</evidence>
<keyword evidence="3" id="KW-1185">Reference proteome</keyword>
<proteinExistence type="predicted"/>
<reference evidence="2 3" key="1">
    <citation type="journal article" date="2014" name="Genome Announc.">
        <title>Draft genome sequence of the pathogenic fungus Scedosporium apiospermum.</title>
        <authorList>
            <person name="Vandeputte P."/>
            <person name="Ghamrawi S."/>
            <person name="Rechenmann M."/>
            <person name="Iltis A."/>
            <person name="Giraud S."/>
            <person name="Fleury M."/>
            <person name="Thornton C."/>
            <person name="Delhaes L."/>
            <person name="Meyer W."/>
            <person name="Papon N."/>
            <person name="Bouchara J.P."/>
        </authorList>
    </citation>
    <scope>NUCLEOTIDE SEQUENCE [LARGE SCALE GENOMIC DNA]</scope>
    <source>
        <strain evidence="2 3">IHEM 14462</strain>
    </source>
</reference>
<dbReference type="Proteomes" id="UP000028545">
    <property type="component" value="Unassembled WGS sequence"/>
</dbReference>
<dbReference type="Gene3D" id="3.90.1300.10">
    <property type="entry name" value="Amidase signature (AS) domain"/>
    <property type="match status" value="1"/>
</dbReference>
<comment type="caution">
    <text evidence="2">The sequence shown here is derived from an EMBL/GenBank/DDBJ whole genome shotgun (WGS) entry which is preliminary data.</text>
</comment>
<protein>
    <recommendedName>
        <fullName evidence="1">Amidase domain-containing protein</fullName>
    </recommendedName>
</protein>
<sequence length="611" mass="66000">MTAPQSFAFYPDPVDWTQSGASIEDGTGREDSNPVMRGWSLVIGASLVSNLGYLQRTLWNNAKFGTVRQMPELESKIPARLHPCVIPLGNGDNANTSLIPFPPHIHTPRAADLVGRYHSAADYHAAYKAKTVTPLQVAEALLERIKRGGSPQSKYANAWVDSYGQEERTLAAARASTERYAEGRELGLLDGVPFGVKDDVDVEGYVSHIGMKYDANNPFFKPSTKTAWPVQKMLEAGAVMVGKLAMHELGVDVSGCNSAWGTPTNWMNTTYYPGGSSSGAASALSAGVVPIAIGTDAGGSCRVPPSFTGQYGLKVSHHRTGLMAHSMCVMCPMASTIADLTAAYRTIAQPNPSCNTQGRFAPSTPPSPSAKKTIGIYRAWFDKADAEVLEHCNAAIEYYEKKLGYEVVDITLPFLRETRLAHGAICLTDGTAAHYARAPTVSAAHAMLQPQTRVLVGVGSQTPATDYIKFNELRELLMQHLAFLFAKYPGLLIVTPTTPVAGWPKDPANEAHGFSDANMTLKHMMYVFLANVTGTPAVTVPVGYVEPKQGTGKIPVNLMALGEWGSEEQLLAWAGEAEKYLDEVVEGGRRRPRGWLDVLEVAKGEKKDQSD</sequence>
<evidence type="ECO:0000259" key="1">
    <source>
        <dbReference type="Pfam" id="PF01425"/>
    </source>
</evidence>
<dbReference type="HOGENOM" id="CLU_009600_0_2_1"/>
<organism evidence="2 3">
    <name type="scientific">Pseudallescheria apiosperma</name>
    <name type="common">Scedosporium apiospermum</name>
    <dbReference type="NCBI Taxonomy" id="563466"/>
    <lineage>
        <taxon>Eukaryota</taxon>
        <taxon>Fungi</taxon>
        <taxon>Dikarya</taxon>
        <taxon>Ascomycota</taxon>
        <taxon>Pezizomycotina</taxon>
        <taxon>Sordariomycetes</taxon>
        <taxon>Hypocreomycetidae</taxon>
        <taxon>Microascales</taxon>
        <taxon>Microascaceae</taxon>
        <taxon>Scedosporium</taxon>
    </lineage>
</organism>
<dbReference type="InterPro" id="IPR000120">
    <property type="entry name" value="Amidase"/>
</dbReference>
<gene>
    <name evidence="2" type="ORF">SAPIO_CDS1384</name>
</gene>
<dbReference type="PANTHER" id="PTHR11895">
    <property type="entry name" value="TRANSAMIDASE"/>
    <property type="match status" value="1"/>
</dbReference>
<name>A0A084GF74_PSEDA</name>
<feature type="domain" description="Amidase" evidence="1">
    <location>
        <begin position="167"/>
        <end position="571"/>
    </location>
</feature>
<dbReference type="KEGG" id="sapo:SAPIO_CDS1384"/>
<dbReference type="GeneID" id="27720456"/>
<dbReference type="PANTHER" id="PTHR11895:SF67">
    <property type="entry name" value="AMIDASE DOMAIN-CONTAINING PROTEIN"/>
    <property type="match status" value="1"/>
</dbReference>
<dbReference type="GO" id="GO:0003824">
    <property type="term" value="F:catalytic activity"/>
    <property type="evidence" value="ECO:0007669"/>
    <property type="project" value="InterPro"/>
</dbReference>
<dbReference type="EMBL" id="JOWA01000055">
    <property type="protein sequence ID" value="KEZ45986.1"/>
    <property type="molecule type" value="Genomic_DNA"/>
</dbReference>
<dbReference type="InterPro" id="IPR023631">
    <property type="entry name" value="Amidase_dom"/>
</dbReference>
<dbReference type="SUPFAM" id="SSF75304">
    <property type="entry name" value="Amidase signature (AS) enzymes"/>
    <property type="match status" value="1"/>
</dbReference>
<dbReference type="Pfam" id="PF01425">
    <property type="entry name" value="Amidase"/>
    <property type="match status" value="1"/>
</dbReference>
<dbReference type="OrthoDB" id="421993at2759"/>
<dbReference type="InterPro" id="IPR036928">
    <property type="entry name" value="AS_sf"/>
</dbReference>
<accession>A0A084GF74</accession>
<dbReference type="RefSeq" id="XP_016645785.1">
    <property type="nucleotide sequence ID" value="XM_016784669.1"/>
</dbReference>